<name>C5MHE2_CANTT</name>
<reference evidence="1 2" key="1">
    <citation type="journal article" date="2009" name="Nature">
        <title>Evolution of pathogenicity and sexual reproduction in eight Candida genomes.</title>
        <authorList>
            <person name="Butler G."/>
            <person name="Rasmussen M.D."/>
            <person name="Lin M.F."/>
            <person name="Santos M.A."/>
            <person name="Sakthikumar S."/>
            <person name="Munro C.A."/>
            <person name="Rheinbay E."/>
            <person name="Grabherr M."/>
            <person name="Forche A."/>
            <person name="Reedy J.L."/>
            <person name="Agrafioti I."/>
            <person name="Arnaud M.B."/>
            <person name="Bates S."/>
            <person name="Brown A.J."/>
            <person name="Brunke S."/>
            <person name="Costanzo M.C."/>
            <person name="Fitzpatrick D.A."/>
            <person name="de Groot P.W."/>
            <person name="Harris D."/>
            <person name="Hoyer L.L."/>
            <person name="Hube B."/>
            <person name="Klis F.M."/>
            <person name="Kodira C."/>
            <person name="Lennard N."/>
            <person name="Logue M.E."/>
            <person name="Martin R."/>
            <person name="Neiman A.M."/>
            <person name="Nikolaou E."/>
            <person name="Quail M.A."/>
            <person name="Quinn J."/>
            <person name="Santos M.C."/>
            <person name="Schmitzberger F.F."/>
            <person name="Sherlock G."/>
            <person name="Shah P."/>
            <person name="Silverstein K.A."/>
            <person name="Skrzypek M.S."/>
            <person name="Soll D."/>
            <person name="Staggs R."/>
            <person name="Stansfield I."/>
            <person name="Stumpf M.P."/>
            <person name="Sudbery P.E."/>
            <person name="Srikantha T."/>
            <person name="Zeng Q."/>
            <person name="Berman J."/>
            <person name="Berriman M."/>
            <person name="Heitman J."/>
            <person name="Gow N.A."/>
            <person name="Lorenz M.C."/>
            <person name="Birren B.W."/>
            <person name="Kellis M."/>
            <person name="Cuomo C.A."/>
        </authorList>
    </citation>
    <scope>NUCLEOTIDE SEQUENCE [LARGE SCALE GENOMIC DNA]</scope>
    <source>
        <strain evidence="2">ATCC MYA-3404 / T1</strain>
    </source>
</reference>
<gene>
    <name evidence="1" type="ORF">CTRG_05496</name>
</gene>
<dbReference type="AlphaFoldDB" id="C5MHE2"/>
<dbReference type="Proteomes" id="UP000002037">
    <property type="component" value="Unassembled WGS sequence"/>
</dbReference>
<proteinExistence type="predicted"/>
<dbReference type="VEuPathDB" id="FungiDB:CTRG_05496"/>
<dbReference type="RefSeq" id="XP_002551198.1">
    <property type="nucleotide sequence ID" value="XM_002551152.1"/>
</dbReference>
<evidence type="ECO:0000313" key="1">
    <source>
        <dbReference type="EMBL" id="EER31044.1"/>
    </source>
</evidence>
<dbReference type="GeneID" id="8300554"/>
<dbReference type="HOGENOM" id="CLU_2037770_0_0_1"/>
<organism evidence="1 2">
    <name type="scientific">Candida tropicalis (strain ATCC MYA-3404 / T1)</name>
    <name type="common">Yeast</name>
    <dbReference type="NCBI Taxonomy" id="294747"/>
    <lineage>
        <taxon>Eukaryota</taxon>
        <taxon>Fungi</taxon>
        <taxon>Dikarya</taxon>
        <taxon>Ascomycota</taxon>
        <taxon>Saccharomycotina</taxon>
        <taxon>Pichiomycetes</taxon>
        <taxon>Debaryomycetaceae</taxon>
        <taxon>Candida/Lodderomyces clade</taxon>
        <taxon>Candida</taxon>
    </lineage>
</organism>
<accession>C5MHE2</accession>
<protein>
    <submittedName>
        <fullName evidence="1">Uncharacterized protein</fullName>
    </submittedName>
</protein>
<dbReference type="EMBL" id="GG692402">
    <property type="protein sequence ID" value="EER31044.1"/>
    <property type="molecule type" value="Genomic_DNA"/>
</dbReference>
<dbReference type="KEGG" id="ctp:CTRG_05496"/>
<sequence>MNWNQQYLLSNFLQPALRLQKQVTRITVPNYPNRPENVRKINIKVIQTSLKTVLSCSIPLLTCSENSLMYGQFTPFLCLIPASVSVFQSHTLRKKLLQQPKIQEQITRKSVRNHHMKVPRI</sequence>
<keyword evidence="2" id="KW-1185">Reference proteome</keyword>
<evidence type="ECO:0000313" key="2">
    <source>
        <dbReference type="Proteomes" id="UP000002037"/>
    </source>
</evidence>